<gene>
    <name evidence="2" type="ORF">PGT21_022847</name>
</gene>
<protein>
    <submittedName>
        <fullName evidence="2">Uncharacterized protein</fullName>
    </submittedName>
</protein>
<organism evidence="2 3">
    <name type="scientific">Puccinia graminis f. sp. tritici</name>
    <dbReference type="NCBI Taxonomy" id="56615"/>
    <lineage>
        <taxon>Eukaryota</taxon>
        <taxon>Fungi</taxon>
        <taxon>Dikarya</taxon>
        <taxon>Basidiomycota</taxon>
        <taxon>Pucciniomycotina</taxon>
        <taxon>Pucciniomycetes</taxon>
        <taxon>Pucciniales</taxon>
        <taxon>Pucciniaceae</taxon>
        <taxon>Puccinia</taxon>
    </lineage>
</organism>
<accession>A0A5B0QFZ5</accession>
<evidence type="ECO:0000313" key="2">
    <source>
        <dbReference type="EMBL" id="KAA1112101.1"/>
    </source>
</evidence>
<dbReference type="Proteomes" id="UP000324748">
    <property type="component" value="Unassembled WGS sequence"/>
</dbReference>
<keyword evidence="3" id="KW-1185">Reference proteome</keyword>
<evidence type="ECO:0000256" key="1">
    <source>
        <dbReference type="SAM" id="MobiDB-lite"/>
    </source>
</evidence>
<dbReference type="AlphaFoldDB" id="A0A5B0QFZ5"/>
<feature type="compositionally biased region" description="Polar residues" evidence="1">
    <location>
        <begin position="133"/>
        <end position="158"/>
    </location>
</feature>
<evidence type="ECO:0000313" key="3">
    <source>
        <dbReference type="Proteomes" id="UP000324748"/>
    </source>
</evidence>
<comment type="caution">
    <text evidence="2">The sequence shown here is derived from an EMBL/GenBank/DDBJ whole genome shotgun (WGS) entry which is preliminary data.</text>
</comment>
<reference evidence="2 3" key="1">
    <citation type="submission" date="2019-05" db="EMBL/GenBank/DDBJ databases">
        <title>Emergence of the Ug99 lineage of the wheat stem rust pathogen through somatic hybridization.</title>
        <authorList>
            <person name="Li F."/>
            <person name="Upadhyaya N.M."/>
            <person name="Sperschneider J."/>
            <person name="Matny O."/>
            <person name="Nguyen-Phuc H."/>
            <person name="Mago R."/>
            <person name="Raley C."/>
            <person name="Miller M.E."/>
            <person name="Silverstein K.A.T."/>
            <person name="Henningsen E."/>
            <person name="Hirsch C.D."/>
            <person name="Visser B."/>
            <person name="Pretorius Z.A."/>
            <person name="Steffenson B.J."/>
            <person name="Schwessinger B."/>
            <person name="Dodds P.N."/>
            <person name="Figueroa M."/>
        </authorList>
    </citation>
    <scope>NUCLEOTIDE SEQUENCE [LARGE SCALE GENOMIC DNA]</scope>
    <source>
        <strain evidence="2">21-0</strain>
    </source>
</reference>
<sequence>MYQLLMDMITAKSACLWLPLAESIKKTLCCQMLAKGKRLTHEIFQPTKMQDPILMDLFPRKIKDHIPGQHSDDSQSYTDLLLREGQDCIETMIMDASSSQVNNRLQNQVHHSTSFKFGFQTADNHKEKDNKIHSTTNNQAAPQSGHNHPNESQFNNICGDQLALPDDYEELDHGKRGKIQINPNKSTPIQIENQSANLKFDFNKNEIRVNSIIHA</sequence>
<proteinExistence type="predicted"/>
<feature type="region of interest" description="Disordered" evidence="1">
    <location>
        <begin position="127"/>
        <end position="158"/>
    </location>
</feature>
<name>A0A5B0QFZ5_PUCGR</name>
<dbReference type="EMBL" id="VSWC01000016">
    <property type="protein sequence ID" value="KAA1112101.1"/>
    <property type="molecule type" value="Genomic_DNA"/>
</dbReference>